<evidence type="ECO:0000313" key="1">
    <source>
        <dbReference type="EMBL" id="CAK89791.1"/>
    </source>
</evidence>
<organism evidence="1 2">
    <name type="scientific">Paramecium tetraurelia</name>
    <dbReference type="NCBI Taxonomy" id="5888"/>
    <lineage>
        <taxon>Eukaryota</taxon>
        <taxon>Sar</taxon>
        <taxon>Alveolata</taxon>
        <taxon>Ciliophora</taxon>
        <taxon>Intramacronucleata</taxon>
        <taxon>Oligohymenophorea</taxon>
        <taxon>Peniculida</taxon>
        <taxon>Parameciidae</taxon>
        <taxon>Paramecium</taxon>
    </lineage>
</organism>
<reference evidence="1 2" key="1">
    <citation type="journal article" date="2006" name="Nature">
        <title>Global trends of whole-genome duplications revealed by the ciliate Paramecium tetraurelia.</title>
        <authorList>
            <consortium name="Genoscope"/>
            <person name="Aury J.-M."/>
            <person name="Jaillon O."/>
            <person name="Duret L."/>
            <person name="Noel B."/>
            <person name="Jubin C."/>
            <person name="Porcel B.M."/>
            <person name="Segurens B."/>
            <person name="Daubin V."/>
            <person name="Anthouard V."/>
            <person name="Aiach N."/>
            <person name="Arnaiz O."/>
            <person name="Billaut A."/>
            <person name="Beisson J."/>
            <person name="Blanc I."/>
            <person name="Bouhouche K."/>
            <person name="Camara F."/>
            <person name="Duharcourt S."/>
            <person name="Guigo R."/>
            <person name="Gogendeau D."/>
            <person name="Katinka M."/>
            <person name="Keller A.-M."/>
            <person name="Kissmehl R."/>
            <person name="Klotz C."/>
            <person name="Koll F."/>
            <person name="Le Moue A."/>
            <person name="Lepere C."/>
            <person name="Malinsky S."/>
            <person name="Nowacki M."/>
            <person name="Nowak J.K."/>
            <person name="Plattner H."/>
            <person name="Poulain J."/>
            <person name="Ruiz F."/>
            <person name="Serrano V."/>
            <person name="Zagulski M."/>
            <person name="Dessen P."/>
            <person name="Betermier M."/>
            <person name="Weissenbach J."/>
            <person name="Scarpelli C."/>
            <person name="Schachter V."/>
            <person name="Sperling L."/>
            <person name="Meyer E."/>
            <person name="Cohen J."/>
            <person name="Wincker P."/>
        </authorList>
    </citation>
    <scope>NUCLEOTIDE SEQUENCE [LARGE SCALE GENOMIC DNA]</scope>
    <source>
        <strain evidence="1 2">Stock d4-2</strain>
    </source>
</reference>
<dbReference type="AlphaFoldDB" id="A0E3C4"/>
<dbReference type="KEGG" id="ptm:GSPATT00022964001"/>
<dbReference type="Proteomes" id="UP000000600">
    <property type="component" value="Unassembled WGS sequence"/>
</dbReference>
<dbReference type="eggNOG" id="ENOG502T0U9">
    <property type="taxonomic scope" value="Eukaryota"/>
</dbReference>
<gene>
    <name evidence="1" type="ORF">GSPATT00022964001</name>
</gene>
<dbReference type="RefSeq" id="XP_001457188.1">
    <property type="nucleotide sequence ID" value="XM_001457151.1"/>
</dbReference>
<dbReference type="OrthoDB" id="287371at2759"/>
<protein>
    <submittedName>
        <fullName evidence="1">Uncharacterized protein</fullName>
    </submittedName>
</protein>
<dbReference type="OMA" id="ESFVWTI"/>
<evidence type="ECO:0000313" key="2">
    <source>
        <dbReference type="Proteomes" id="UP000000600"/>
    </source>
</evidence>
<name>A0E3C4_PARTE</name>
<dbReference type="HOGENOM" id="CLU_827582_0_0_1"/>
<sequence length="344" mass="40557">MEILRDSIKLQEENKMMKKLTLLQQQVGYPLDTLMNDEFIQKLPEESFVWTIISKKYELLTGQRANKEIILQEELYKNITFGMFVDECFQAILHFHLVITDYKFNLHIIQDSIRTLNQQIQLLEGHSQLKFDQPNRLSICYTRHKSLKTDIFNHYQIKYKANLNGQEQKSIYARGDDLTCSFPILEESKTLTIAVWGKNKENGKEFKVLSRIELDLTEVLISFPLQSYSKETIQPCLLTLDYQDESPDAPFNGKNPIELQYNLIITYRFSLSMPSEQRIQTMKVLKFRQEDFENQIRCEIDNRNSYIQSIIQPFNDLLYIPGEDLKNKNETDPQRFSCAACKIF</sequence>
<proteinExistence type="predicted"/>
<keyword evidence="2" id="KW-1185">Reference proteome</keyword>
<accession>A0E3C4</accession>
<dbReference type="GeneID" id="5042973"/>
<dbReference type="EMBL" id="CT868656">
    <property type="protein sequence ID" value="CAK89791.1"/>
    <property type="molecule type" value="Genomic_DNA"/>
</dbReference>
<dbReference type="InParanoid" id="A0E3C4"/>